<reference evidence="1 2" key="1">
    <citation type="submission" date="2019-02" db="EMBL/GenBank/DDBJ databases">
        <title>Emended description of the genus Rhodopseudomonas and description of Rhodopseudomonas albus sp. nov., a non-phototrophic, heavy-metal-tolerant bacterium isolated from garden soil.</title>
        <authorList>
            <person name="Bao Z."/>
            <person name="Cao W.W."/>
            <person name="Sato Y."/>
            <person name="Nishizawa T."/>
            <person name="Zhao J."/>
            <person name="Guo Y."/>
            <person name="Ohta H."/>
        </authorList>
    </citation>
    <scope>NUCLEOTIDE SEQUENCE [LARGE SCALE GENOMIC DNA]</scope>
    <source>
        <strain evidence="1 2">SK50-23</strain>
    </source>
</reference>
<dbReference type="Proteomes" id="UP000682843">
    <property type="component" value="Chromosome"/>
</dbReference>
<protein>
    <submittedName>
        <fullName evidence="1">Uncharacterized protein</fullName>
    </submittedName>
</protein>
<dbReference type="RefSeq" id="WP_211911349.1">
    <property type="nucleotide sequence ID" value="NZ_CP036498.1"/>
</dbReference>
<sequence>MAQTSPPPLDTQALENVQPTAVTRVATGFSLGAFAGNFEQTTLGAVRNAVGSGTIQNQGDAGGSTYWLCYRDARYRLWVVSGGEIGGSEHLITEIVQELTAENTDTATDCATLPERFSSVVLDKHLRLGISRSEAMAALGPPSKLEATQTAYFRQDKLANGFEETAWLILEFREELLVSMRSGKTTTN</sequence>
<accession>A0ABX8A2Q1</accession>
<gene>
    <name evidence="1" type="ORF">RPMA_02255</name>
</gene>
<evidence type="ECO:0000313" key="2">
    <source>
        <dbReference type="Proteomes" id="UP000682843"/>
    </source>
</evidence>
<name>A0ABX8A2Q1_9BRAD</name>
<proteinExistence type="predicted"/>
<keyword evidence="2" id="KW-1185">Reference proteome</keyword>
<evidence type="ECO:0000313" key="1">
    <source>
        <dbReference type="EMBL" id="QUS37816.1"/>
    </source>
</evidence>
<organism evidence="1 2">
    <name type="scientific">Tardiphaga alba</name>
    <dbReference type="NCBI Taxonomy" id="340268"/>
    <lineage>
        <taxon>Bacteria</taxon>
        <taxon>Pseudomonadati</taxon>
        <taxon>Pseudomonadota</taxon>
        <taxon>Alphaproteobacteria</taxon>
        <taxon>Hyphomicrobiales</taxon>
        <taxon>Nitrobacteraceae</taxon>
        <taxon>Tardiphaga</taxon>
    </lineage>
</organism>
<dbReference type="EMBL" id="CP036498">
    <property type="protein sequence ID" value="QUS37816.1"/>
    <property type="molecule type" value="Genomic_DNA"/>
</dbReference>